<dbReference type="Proteomes" id="UP000790377">
    <property type="component" value="Unassembled WGS sequence"/>
</dbReference>
<gene>
    <name evidence="1" type="ORF">BJ138DRAFT_996242</name>
</gene>
<sequence>MADQAAAKKALQELIKREDLKNKVCIDCGNPNPQWASVSFAVFMCLQCAGLHRGFGVHISFVRSVSMDTWQAEQIKRMQLGGNAPFRQFMQSYTPSDQGGYKDGMNAYDTYHCWAASQYREKMDATLADKPWSPSPPPTNVSSPGSGTISPGRPSSAQGLRKSRASARNAASSSFRDPSASPAFNNSPQTTPDLASIDQKSANEAYFASLGQANASRPVDLPPSQGGRYQGFGNAPSPSSQSQHPSFGLTSAAAPSFSELQENPAAALSKGWSLFSAAVAGASKVVAENVIQPGMERVKDPSLHASVLGYVSEAQRRAQVAGRSANEWSKNQFGVDVADHVGGVVGTVKDRLGSGPENSGYGSLSTHGEETSALYNDDTDEFFSEYADSPSHIAAPNSRAQAPASKIPAAKTAKEDDWDDWKDF</sequence>
<proteinExistence type="predicted"/>
<accession>A0ACB8ASP7</accession>
<reference evidence="1" key="1">
    <citation type="journal article" date="2021" name="New Phytol.">
        <title>Evolutionary innovations through gain and loss of genes in the ectomycorrhizal Boletales.</title>
        <authorList>
            <person name="Wu G."/>
            <person name="Miyauchi S."/>
            <person name="Morin E."/>
            <person name="Kuo A."/>
            <person name="Drula E."/>
            <person name="Varga T."/>
            <person name="Kohler A."/>
            <person name="Feng B."/>
            <person name="Cao Y."/>
            <person name="Lipzen A."/>
            <person name="Daum C."/>
            <person name="Hundley H."/>
            <person name="Pangilinan J."/>
            <person name="Johnson J."/>
            <person name="Barry K."/>
            <person name="LaButti K."/>
            <person name="Ng V."/>
            <person name="Ahrendt S."/>
            <person name="Min B."/>
            <person name="Choi I.G."/>
            <person name="Park H."/>
            <person name="Plett J.M."/>
            <person name="Magnuson J."/>
            <person name="Spatafora J.W."/>
            <person name="Nagy L.G."/>
            <person name="Henrissat B."/>
            <person name="Grigoriev I.V."/>
            <person name="Yang Z.L."/>
            <person name="Xu J."/>
            <person name="Martin F.M."/>
        </authorList>
    </citation>
    <scope>NUCLEOTIDE SEQUENCE</scope>
    <source>
        <strain evidence="1">ATCC 28755</strain>
    </source>
</reference>
<evidence type="ECO:0000313" key="1">
    <source>
        <dbReference type="EMBL" id="KAH7916259.1"/>
    </source>
</evidence>
<organism evidence="1 2">
    <name type="scientific">Hygrophoropsis aurantiaca</name>
    <dbReference type="NCBI Taxonomy" id="72124"/>
    <lineage>
        <taxon>Eukaryota</taxon>
        <taxon>Fungi</taxon>
        <taxon>Dikarya</taxon>
        <taxon>Basidiomycota</taxon>
        <taxon>Agaricomycotina</taxon>
        <taxon>Agaricomycetes</taxon>
        <taxon>Agaricomycetidae</taxon>
        <taxon>Boletales</taxon>
        <taxon>Coniophorineae</taxon>
        <taxon>Hygrophoropsidaceae</taxon>
        <taxon>Hygrophoropsis</taxon>
    </lineage>
</organism>
<evidence type="ECO:0000313" key="2">
    <source>
        <dbReference type="Proteomes" id="UP000790377"/>
    </source>
</evidence>
<name>A0ACB8ASP7_9AGAM</name>
<dbReference type="EMBL" id="MU267592">
    <property type="protein sequence ID" value="KAH7916259.1"/>
    <property type="molecule type" value="Genomic_DNA"/>
</dbReference>
<keyword evidence="2" id="KW-1185">Reference proteome</keyword>
<comment type="caution">
    <text evidence="1">The sequence shown here is derived from an EMBL/GenBank/DDBJ whole genome shotgun (WGS) entry which is preliminary data.</text>
</comment>
<protein>
    <submittedName>
        <fullName evidence="1">Uncharacterized protein</fullName>
    </submittedName>
</protein>